<feature type="transmembrane region" description="Helical" evidence="1">
    <location>
        <begin position="20"/>
        <end position="44"/>
    </location>
</feature>
<name>A0ABX5XNR6_9BACT</name>
<evidence type="ECO:0000256" key="1">
    <source>
        <dbReference type="SAM" id="Phobius"/>
    </source>
</evidence>
<organism evidence="2 3">
    <name type="scientific">Stieleria magnilauensis</name>
    <dbReference type="NCBI Taxonomy" id="2527963"/>
    <lineage>
        <taxon>Bacteria</taxon>
        <taxon>Pseudomonadati</taxon>
        <taxon>Planctomycetota</taxon>
        <taxon>Planctomycetia</taxon>
        <taxon>Pirellulales</taxon>
        <taxon>Pirellulaceae</taxon>
        <taxon>Stieleria</taxon>
    </lineage>
</organism>
<proteinExistence type="predicted"/>
<accession>A0ABX5XNR6</accession>
<protein>
    <submittedName>
        <fullName evidence="2">FixH</fullName>
    </submittedName>
</protein>
<keyword evidence="1" id="KW-1133">Transmembrane helix</keyword>
<sequence length="174" mass="18876">MATATAIESNESAERRAKRFWIALVVFLFVIQSTIMGLVMHLAIGDPSAAVVPDYHNRALNWDATRRTLEAADRLGWQVSFEASDVADGRGMRALELKLVDRDGQPLDGLVVSGQLYHHARAGDVRPISLQSVGEGKYLALAPAAEAGIWQLEIKIDGGSEPAAQSLTFHIKGE</sequence>
<keyword evidence="1" id="KW-0472">Membrane</keyword>
<keyword evidence="1" id="KW-0812">Transmembrane</keyword>
<dbReference type="Proteomes" id="UP000318081">
    <property type="component" value="Chromosome"/>
</dbReference>
<dbReference type="RefSeq" id="WP_145210552.1">
    <property type="nucleotide sequence ID" value="NZ_CP036432.1"/>
</dbReference>
<keyword evidence="3" id="KW-1185">Reference proteome</keyword>
<evidence type="ECO:0000313" key="3">
    <source>
        <dbReference type="Proteomes" id="UP000318081"/>
    </source>
</evidence>
<dbReference type="EMBL" id="CP036432">
    <property type="protein sequence ID" value="QDV83554.1"/>
    <property type="molecule type" value="Genomic_DNA"/>
</dbReference>
<evidence type="ECO:0000313" key="2">
    <source>
        <dbReference type="EMBL" id="QDV83554.1"/>
    </source>
</evidence>
<dbReference type="Pfam" id="PF05751">
    <property type="entry name" value="FixH"/>
    <property type="match status" value="1"/>
</dbReference>
<dbReference type="InterPro" id="IPR008620">
    <property type="entry name" value="FixH"/>
</dbReference>
<reference evidence="2 3" key="1">
    <citation type="submission" date="2019-02" db="EMBL/GenBank/DDBJ databases">
        <title>Deep-cultivation of Planctomycetes and their phenomic and genomic characterization uncovers novel biology.</title>
        <authorList>
            <person name="Wiegand S."/>
            <person name="Jogler M."/>
            <person name="Boedeker C."/>
            <person name="Pinto D."/>
            <person name="Vollmers J."/>
            <person name="Rivas-Marin E."/>
            <person name="Kohn T."/>
            <person name="Peeters S.H."/>
            <person name="Heuer A."/>
            <person name="Rast P."/>
            <person name="Oberbeckmann S."/>
            <person name="Bunk B."/>
            <person name="Jeske O."/>
            <person name="Meyerdierks A."/>
            <person name="Storesund J.E."/>
            <person name="Kallscheuer N."/>
            <person name="Luecker S."/>
            <person name="Lage O.M."/>
            <person name="Pohl T."/>
            <person name="Merkel B.J."/>
            <person name="Hornburger P."/>
            <person name="Mueller R.-W."/>
            <person name="Bruemmer F."/>
            <person name="Labrenz M."/>
            <person name="Spormann A.M."/>
            <person name="Op den Camp H."/>
            <person name="Overmann J."/>
            <person name="Amann R."/>
            <person name="Jetten M.S.M."/>
            <person name="Mascher T."/>
            <person name="Medema M.H."/>
            <person name="Devos D.P."/>
            <person name="Kaster A.-K."/>
            <person name="Ovreas L."/>
            <person name="Rohde M."/>
            <person name="Galperin M.Y."/>
            <person name="Jogler C."/>
        </authorList>
    </citation>
    <scope>NUCLEOTIDE SEQUENCE [LARGE SCALE GENOMIC DNA]</scope>
    <source>
        <strain evidence="2 3">TBK1r</strain>
    </source>
</reference>
<gene>
    <name evidence="2" type="ORF">TBK1r_24960</name>
</gene>